<protein>
    <recommendedName>
        <fullName evidence="1">SUF system FeS cluster assembly SufBD core domain-containing protein</fullName>
    </recommendedName>
</protein>
<gene>
    <name evidence="2" type="ORF">SmB9_06140</name>
</gene>
<sequence>MNALPIPTRRDEAWRYSDFDALGEVWPTCVQSETIAVPAGETRALTLVADAAQPVSVRDWTVTIADGARLDIHILNVGGRYGRVALDITLGEGSHFELGAAQVAGGKTTLEIVTHVRHAAPNATSRQTVRTVLAGQATGTYLGKVAVDRGAQKTDAAQSVKAMLLDRTATANAKPELEIFADDVKCAHGATVGELDATQYFYLTSRGLPPSEARRLLLQAFLADAFAGMDDADARETLEAAALGALEQLA</sequence>
<dbReference type="RefSeq" id="WP_121051339.1">
    <property type="nucleotide sequence ID" value="NZ_AP018711.1"/>
</dbReference>
<dbReference type="GO" id="GO:0016226">
    <property type="term" value="P:iron-sulfur cluster assembly"/>
    <property type="evidence" value="ECO:0007669"/>
    <property type="project" value="InterPro"/>
</dbReference>
<evidence type="ECO:0000259" key="1">
    <source>
        <dbReference type="Pfam" id="PF01458"/>
    </source>
</evidence>
<dbReference type="InterPro" id="IPR055346">
    <property type="entry name" value="Fe-S_cluster_assembly_SufBD"/>
</dbReference>
<accession>A0AAD1D4P9</accession>
<feature type="domain" description="SUF system FeS cluster assembly SufBD core" evidence="1">
    <location>
        <begin position="38"/>
        <end position="221"/>
    </location>
</feature>
<dbReference type="KEGG" id="smic:SmB9_06140"/>
<dbReference type="Pfam" id="PF01458">
    <property type="entry name" value="SUFBD_core"/>
    <property type="match status" value="1"/>
</dbReference>
<dbReference type="InterPro" id="IPR037284">
    <property type="entry name" value="SUF_FeS_clus_asmbl_SufBD_sf"/>
</dbReference>
<evidence type="ECO:0000313" key="2">
    <source>
        <dbReference type="EMBL" id="BBE32956.1"/>
    </source>
</evidence>
<dbReference type="AlphaFoldDB" id="A0AAD1D4P9"/>
<organism evidence="2 3">
    <name type="scientific">Sphingosinicella microcystinivorans</name>
    <dbReference type="NCBI Taxonomy" id="335406"/>
    <lineage>
        <taxon>Bacteria</taxon>
        <taxon>Pseudomonadati</taxon>
        <taxon>Pseudomonadota</taxon>
        <taxon>Alphaproteobacteria</taxon>
        <taxon>Sphingomonadales</taxon>
        <taxon>Sphingosinicellaceae</taxon>
        <taxon>Sphingosinicella</taxon>
    </lineage>
</organism>
<dbReference type="SUPFAM" id="SSF101960">
    <property type="entry name" value="Stabilizer of iron transporter SufD"/>
    <property type="match status" value="1"/>
</dbReference>
<dbReference type="PANTHER" id="PTHR43575">
    <property type="entry name" value="PROTEIN ABCI7, CHLOROPLASTIC"/>
    <property type="match status" value="1"/>
</dbReference>
<dbReference type="EMBL" id="AP018711">
    <property type="protein sequence ID" value="BBE32956.1"/>
    <property type="molecule type" value="Genomic_DNA"/>
</dbReference>
<evidence type="ECO:0000313" key="3">
    <source>
        <dbReference type="Proteomes" id="UP000275727"/>
    </source>
</evidence>
<reference evidence="2 3" key="1">
    <citation type="submission" date="2018-06" db="EMBL/GenBank/DDBJ databases">
        <title>Complete Genome Sequence of the Microcystin-Degrading Bacterium Sphingosinicella microcystinivorans Strain B-9.</title>
        <authorList>
            <person name="Jin H."/>
            <person name="Nishizawa T."/>
            <person name="Guo Y."/>
            <person name="Nishizawa A."/>
            <person name="Park H."/>
            <person name="Kato H."/>
            <person name="Tsuji K."/>
            <person name="Harada K."/>
        </authorList>
    </citation>
    <scope>NUCLEOTIDE SEQUENCE [LARGE SCALE GENOMIC DNA]</scope>
    <source>
        <strain evidence="2 3">B9</strain>
    </source>
</reference>
<name>A0AAD1D4P9_SPHMI</name>
<dbReference type="InterPro" id="IPR000825">
    <property type="entry name" value="SUF_FeS_clus_asmbl_SufBD_core"/>
</dbReference>
<proteinExistence type="predicted"/>
<dbReference type="PANTHER" id="PTHR43575:SF1">
    <property type="entry name" value="PROTEIN ABCI7, CHLOROPLASTIC"/>
    <property type="match status" value="1"/>
</dbReference>
<dbReference type="Proteomes" id="UP000275727">
    <property type="component" value="Chromosome"/>
</dbReference>